<sequence>MLFKSRRIPLFRHMAMVWCVSLLMVVVHSRDTSSKIQERMEEQIYHSPFLQSLSIHDRCRLFPTWSSSSTTDDDSSLVSWDDCETAHFYFPQNFGLFNGSAAEYPHQDLHWLYQLQDCMQEAQKQRLQGYFWDEFEMVWTNDNDEGEFDFWKTFLQRNPLRPTTVAFEYPSMETLSLQQQQEGAEIVPPVAIVVEDALHMLEVDTLEDLKQCLRTHQSHLAEIRPFGQNYDEGGNNCVFLGGFLQFLTPGVAAKIRQAGHVAWTHAQWGEFVPPLHTVHPDGYKDPLEAGIRTSDHISYEGWEALGPHKDSDSLYTVLVMLSNPDDYDGGEFHMQVDRSGNQSEQQRRLDESHPPLVLKPKKYDCVVFLADENTHQVLSIGGGDRKTVATEFWGHGDCPFGIKRPSPEMWLNYQSSHEWR</sequence>
<gene>
    <name evidence="2" type="ORF">IV203_015785</name>
</gene>
<feature type="signal peptide" evidence="1">
    <location>
        <begin position="1"/>
        <end position="29"/>
    </location>
</feature>
<comment type="caution">
    <text evidence="2">The sequence shown here is derived from an EMBL/GenBank/DDBJ whole genome shotgun (WGS) entry which is preliminary data.</text>
</comment>
<reference evidence="2" key="2">
    <citation type="submission" date="2021-04" db="EMBL/GenBank/DDBJ databases">
        <authorList>
            <person name="Podell S."/>
        </authorList>
    </citation>
    <scope>NUCLEOTIDE SEQUENCE</scope>
    <source>
        <strain evidence="2">Hildebrandi</strain>
    </source>
</reference>
<protein>
    <submittedName>
        <fullName evidence="2">2(OG)-Fe(II) oxygenase superfamily protein</fullName>
    </submittedName>
</protein>
<name>A0A9K3LDQ0_9STRA</name>
<evidence type="ECO:0000256" key="1">
    <source>
        <dbReference type="SAM" id="SignalP"/>
    </source>
</evidence>
<evidence type="ECO:0000313" key="2">
    <source>
        <dbReference type="EMBL" id="KAG7359196.1"/>
    </source>
</evidence>
<reference evidence="2" key="1">
    <citation type="journal article" date="2021" name="Sci. Rep.">
        <title>Diploid genomic architecture of Nitzschia inconspicua, an elite biomass production diatom.</title>
        <authorList>
            <person name="Oliver A."/>
            <person name="Podell S."/>
            <person name="Pinowska A."/>
            <person name="Traller J.C."/>
            <person name="Smith S.R."/>
            <person name="McClure R."/>
            <person name="Beliaev A."/>
            <person name="Bohutskyi P."/>
            <person name="Hill E.A."/>
            <person name="Rabines A."/>
            <person name="Zheng H."/>
            <person name="Allen L.Z."/>
            <person name="Kuo A."/>
            <person name="Grigoriev I.V."/>
            <person name="Allen A.E."/>
            <person name="Hazlebeck D."/>
            <person name="Allen E.E."/>
        </authorList>
    </citation>
    <scope>NUCLEOTIDE SEQUENCE</scope>
    <source>
        <strain evidence="2">Hildebrandi</strain>
    </source>
</reference>
<feature type="chain" id="PRO_5039891055" evidence="1">
    <location>
        <begin position="30"/>
        <end position="420"/>
    </location>
</feature>
<proteinExistence type="predicted"/>
<accession>A0A9K3LDQ0</accession>
<dbReference type="AlphaFoldDB" id="A0A9K3LDQ0"/>
<keyword evidence="3" id="KW-1185">Reference proteome</keyword>
<dbReference type="OrthoDB" id="193947at2759"/>
<evidence type="ECO:0000313" key="3">
    <source>
        <dbReference type="Proteomes" id="UP000693970"/>
    </source>
</evidence>
<dbReference type="EMBL" id="JAGRRH010000014">
    <property type="protein sequence ID" value="KAG7359196.1"/>
    <property type="molecule type" value="Genomic_DNA"/>
</dbReference>
<keyword evidence="1" id="KW-0732">Signal</keyword>
<organism evidence="2 3">
    <name type="scientific">Nitzschia inconspicua</name>
    <dbReference type="NCBI Taxonomy" id="303405"/>
    <lineage>
        <taxon>Eukaryota</taxon>
        <taxon>Sar</taxon>
        <taxon>Stramenopiles</taxon>
        <taxon>Ochrophyta</taxon>
        <taxon>Bacillariophyta</taxon>
        <taxon>Bacillariophyceae</taxon>
        <taxon>Bacillariophycidae</taxon>
        <taxon>Bacillariales</taxon>
        <taxon>Bacillariaceae</taxon>
        <taxon>Nitzschia</taxon>
    </lineage>
</organism>
<dbReference type="Proteomes" id="UP000693970">
    <property type="component" value="Unassembled WGS sequence"/>
</dbReference>